<dbReference type="AlphaFoldDB" id="A0A8D9BAN7"/>
<organism evidence="1">
    <name type="scientific">Cacopsylla melanoneura</name>
    <dbReference type="NCBI Taxonomy" id="428564"/>
    <lineage>
        <taxon>Eukaryota</taxon>
        <taxon>Metazoa</taxon>
        <taxon>Ecdysozoa</taxon>
        <taxon>Arthropoda</taxon>
        <taxon>Hexapoda</taxon>
        <taxon>Insecta</taxon>
        <taxon>Pterygota</taxon>
        <taxon>Neoptera</taxon>
        <taxon>Paraneoptera</taxon>
        <taxon>Hemiptera</taxon>
        <taxon>Sternorrhyncha</taxon>
        <taxon>Psylloidea</taxon>
        <taxon>Psyllidae</taxon>
        <taxon>Psyllinae</taxon>
        <taxon>Cacopsylla</taxon>
    </lineage>
</organism>
<proteinExistence type="predicted"/>
<dbReference type="Gene3D" id="3.60.10.10">
    <property type="entry name" value="Endonuclease/exonuclease/phosphatase"/>
    <property type="match status" value="1"/>
</dbReference>
<evidence type="ECO:0008006" key="2">
    <source>
        <dbReference type="Google" id="ProtNLM"/>
    </source>
</evidence>
<dbReference type="PANTHER" id="PTHR33776:SF4">
    <property type="entry name" value="ENDONUCLEASE_EXONUCLEASE_PHOSPHATASE DOMAIN-CONTAINING PROTEIN"/>
    <property type="match status" value="1"/>
</dbReference>
<evidence type="ECO:0000313" key="1">
    <source>
        <dbReference type="EMBL" id="CAG6780271.1"/>
    </source>
</evidence>
<reference evidence="1" key="1">
    <citation type="submission" date="2021-05" db="EMBL/GenBank/DDBJ databases">
        <authorList>
            <person name="Alioto T."/>
            <person name="Alioto T."/>
            <person name="Gomez Garrido J."/>
        </authorList>
    </citation>
    <scope>NUCLEOTIDE SEQUENCE</scope>
</reference>
<protein>
    <recommendedName>
        <fullName evidence="2">Endonuclease/exonuclease/phosphatase domain-containing protein</fullName>
    </recommendedName>
</protein>
<dbReference type="SUPFAM" id="SSF56219">
    <property type="entry name" value="DNase I-like"/>
    <property type="match status" value="1"/>
</dbReference>
<sequence>MLNNNILFRNIQSITKKCETYNSIQSWKTKLTNNEIFTIIHWNIRSINKYWDLLCAKLESVLPNIDVLILSEINVKQEEALCYHLENFKQISICRASRHGGGVMLFYRDSFQVDDLSYNFDEAENLALKLTHSVQKIEWIILAVYRPPKCILNKFLDDIDFWLKNAVKKDDNIIMIGDINVCIRKKNSSNLRYLNTLYNNTLVPLVKEITREEMVEGVLTLSSIDHINARMKRDYNYTASVINDKVADHYIVALRVSKAGLQRSTQSGPLTKQIPDNRNIQQDIETIDWMAIQNQHRNNPEKLYEEIVNKLNDIYEKNKKIIKIRDTKLYTPWVTERVKKVIDVKQKLLQIWRNNKNNLFNYERYKTQRNIVTNLIKKQKRIYTYKKFLEAKGDMQKTWSLINEMMNRKRKDPVEVTIQKNFQSNDLKSLSNLFNENFIKQITNIKLKNQGPDIEVNMEDFAPQNVSSSMYLRKARTKDIRITLKNMKKTGKGIDGIRNGDIIKNWISFVPIITYRTSRKFVH</sequence>
<name>A0A8D9BAN7_9HEMI</name>
<dbReference type="InterPro" id="IPR036691">
    <property type="entry name" value="Endo/exonu/phosph_ase_sf"/>
</dbReference>
<dbReference type="PANTHER" id="PTHR33776">
    <property type="entry name" value="ENDO/EXONUCLEASE/PHOSPHATASE DOMAIN-CONTAINING PROTEIN"/>
    <property type="match status" value="1"/>
</dbReference>
<accession>A0A8D9BAN7</accession>
<dbReference type="EMBL" id="HBUF01617679">
    <property type="protein sequence ID" value="CAG6780271.1"/>
    <property type="molecule type" value="Transcribed_RNA"/>
</dbReference>